<feature type="binding site" evidence="10 13">
    <location>
        <position position="35"/>
    </location>
    <ligand>
        <name>a divalent metal cation</name>
        <dbReference type="ChEBI" id="CHEBI:60240"/>
    </ligand>
</feature>
<evidence type="ECO:0000313" key="15">
    <source>
        <dbReference type="EMBL" id="ACU94403.1"/>
    </source>
</evidence>
<dbReference type="Pfam" id="PF00834">
    <property type="entry name" value="Ribul_P_3_epim"/>
    <property type="match status" value="1"/>
</dbReference>
<evidence type="ECO:0000256" key="10">
    <source>
        <dbReference type="HAMAP-Rule" id="MF_02227"/>
    </source>
</evidence>
<feature type="binding site" evidence="10 13">
    <location>
        <position position="37"/>
    </location>
    <ligand>
        <name>a divalent metal cation</name>
        <dbReference type="ChEBI" id="CHEBI:60240"/>
    </ligand>
</feature>
<evidence type="ECO:0000256" key="2">
    <source>
        <dbReference type="ARBA" id="ARBA00001936"/>
    </source>
</evidence>
<dbReference type="SUPFAM" id="SSF51366">
    <property type="entry name" value="Ribulose-phoshate binding barrel"/>
    <property type="match status" value="1"/>
</dbReference>
<evidence type="ECO:0000256" key="4">
    <source>
        <dbReference type="ARBA" id="ARBA00001947"/>
    </source>
</evidence>
<dbReference type="Proteomes" id="UP000000954">
    <property type="component" value="Chromosome"/>
</dbReference>
<feature type="binding site" evidence="10">
    <location>
        <begin position="180"/>
        <end position="182"/>
    </location>
    <ligand>
        <name>substrate</name>
    </ligand>
</feature>
<dbReference type="EC" id="5.1.3.1" evidence="7 10"/>
<keyword evidence="16" id="KW-1185">Reference proteome</keyword>
<evidence type="ECO:0000256" key="6">
    <source>
        <dbReference type="ARBA" id="ARBA00009541"/>
    </source>
</evidence>
<evidence type="ECO:0000256" key="9">
    <source>
        <dbReference type="ARBA" id="ARBA00023235"/>
    </source>
</evidence>
<comment type="pathway">
    <text evidence="10">Carbohydrate degradation.</text>
</comment>
<reference evidence="15 16" key="1">
    <citation type="journal article" date="2009" name="Stand. Genomic Sci.">
        <title>Complete genome sequence of Cryptobacterium curtum type strain (12-3).</title>
        <authorList>
            <person name="Mavrommatis K."/>
            <person name="Pukall R."/>
            <person name="Rohde C."/>
            <person name="Chen F."/>
            <person name="Sims D."/>
            <person name="Brettin T."/>
            <person name="Kuske C."/>
            <person name="Detter J.C."/>
            <person name="Han C."/>
            <person name="Lapidus A."/>
            <person name="Copeland A."/>
            <person name="Glavina Del Rio T."/>
            <person name="Nolan M."/>
            <person name="Lucas S."/>
            <person name="Tice H."/>
            <person name="Cheng J.F."/>
            <person name="Bruce D."/>
            <person name="Goodwin L."/>
            <person name="Pitluck S."/>
            <person name="Ovchinnikova G."/>
            <person name="Pati A."/>
            <person name="Ivanova N."/>
            <person name="Chen A."/>
            <person name="Palaniappan K."/>
            <person name="Chain P."/>
            <person name="D'haeseleer P."/>
            <person name="Goker M."/>
            <person name="Bristow J."/>
            <person name="Eisen J.A."/>
            <person name="Markowitz V."/>
            <person name="Hugenholtz P."/>
            <person name="Rohde M."/>
            <person name="Klenk H.P."/>
            <person name="Kyrpides N.C."/>
        </authorList>
    </citation>
    <scope>NUCLEOTIDE SEQUENCE [LARGE SCALE GENOMIC DNA]</scope>
    <source>
        <strain evidence="16">ATCC 700683 / DSM 15641 / 12-3</strain>
    </source>
</reference>
<comment type="function">
    <text evidence="10">Catalyzes the reversible epimerization of D-ribulose 5-phosphate to D-xylulose 5-phosphate.</text>
</comment>
<organism evidence="15 16">
    <name type="scientific">Cryptobacterium curtum (strain ATCC 700683 / DSM 15641 / CCUG 43107 / 12-3)</name>
    <dbReference type="NCBI Taxonomy" id="469378"/>
    <lineage>
        <taxon>Bacteria</taxon>
        <taxon>Bacillati</taxon>
        <taxon>Actinomycetota</taxon>
        <taxon>Coriobacteriia</taxon>
        <taxon>Eggerthellales</taxon>
        <taxon>Eggerthellaceae</taxon>
        <taxon>Cryptobacterium</taxon>
    </lineage>
</organism>
<evidence type="ECO:0000256" key="8">
    <source>
        <dbReference type="ARBA" id="ARBA00022723"/>
    </source>
</evidence>
<comment type="similarity">
    <text evidence="6 10 11">Belongs to the ribulose-phosphate 3-epimerase family.</text>
</comment>
<feature type="binding site" evidence="10 14">
    <location>
        <begin position="147"/>
        <end position="150"/>
    </location>
    <ligand>
        <name>substrate</name>
    </ligand>
</feature>
<dbReference type="eggNOG" id="COG0036">
    <property type="taxonomic scope" value="Bacteria"/>
</dbReference>
<dbReference type="Gene3D" id="3.20.20.70">
    <property type="entry name" value="Aldolase class I"/>
    <property type="match status" value="1"/>
</dbReference>
<feature type="binding site" evidence="14">
    <location>
        <position position="182"/>
    </location>
    <ligand>
        <name>substrate</name>
    </ligand>
</feature>
<evidence type="ECO:0000256" key="7">
    <source>
        <dbReference type="ARBA" id="ARBA00013188"/>
    </source>
</evidence>
<dbReference type="GO" id="GO:0004750">
    <property type="term" value="F:D-ribulose-phosphate 3-epimerase activity"/>
    <property type="evidence" value="ECO:0007669"/>
    <property type="project" value="UniProtKB-UniRule"/>
</dbReference>
<dbReference type="GO" id="GO:0005737">
    <property type="term" value="C:cytoplasm"/>
    <property type="evidence" value="ECO:0007669"/>
    <property type="project" value="UniProtKB-ARBA"/>
</dbReference>
<feature type="binding site" evidence="10 13">
    <location>
        <position position="180"/>
    </location>
    <ligand>
        <name>a divalent metal cation</name>
        <dbReference type="ChEBI" id="CHEBI:60240"/>
    </ligand>
</feature>
<evidence type="ECO:0000256" key="12">
    <source>
        <dbReference type="PIRSR" id="PIRSR001461-1"/>
    </source>
</evidence>
<gene>
    <name evidence="10" type="primary">rpe</name>
    <name evidence="15" type="ordered locus">Ccur_06930</name>
</gene>
<dbReference type="InterPro" id="IPR011060">
    <property type="entry name" value="RibuloseP-bd_barrel"/>
</dbReference>
<name>C7MNB3_CRYCD</name>
<keyword evidence="8 10" id="KW-0479">Metal-binding</keyword>
<comment type="cofactor">
    <cofactor evidence="3">
        <name>Co(2+)</name>
        <dbReference type="ChEBI" id="CHEBI:48828"/>
    </cofactor>
</comment>
<dbReference type="PIRSF" id="PIRSF001461">
    <property type="entry name" value="RPE"/>
    <property type="match status" value="1"/>
</dbReference>
<feature type="binding site" evidence="10 13">
    <location>
        <position position="68"/>
    </location>
    <ligand>
        <name>a divalent metal cation</name>
        <dbReference type="ChEBI" id="CHEBI:60240"/>
    </ligand>
</feature>
<keyword evidence="13" id="KW-0464">Manganese</keyword>
<dbReference type="HAMAP" id="MF_02227">
    <property type="entry name" value="RPE"/>
    <property type="match status" value="1"/>
</dbReference>
<protein>
    <recommendedName>
        <fullName evidence="7 10">Ribulose-phosphate 3-epimerase</fullName>
        <ecNumber evidence="7 10">5.1.3.1</ecNumber>
    </recommendedName>
</protein>
<dbReference type="GO" id="GO:0019323">
    <property type="term" value="P:pentose catabolic process"/>
    <property type="evidence" value="ECO:0007669"/>
    <property type="project" value="UniProtKB-UniRule"/>
</dbReference>
<feature type="binding site" evidence="10 14">
    <location>
        <position position="68"/>
    </location>
    <ligand>
        <name>substrate</name>
    </ligand>
</feature>
<dbReference type="GO" id="GO:0006098">
    <property type="term" value="P:pentose-phosphate shunt"/>
    <property type="evidence" value="ECO:0007669"/>
    <property type="project" value="UniProtKB-UniRule"/>
</dbReference>
<evidence type="ECO:0000256" key="5">
    <source>
        <dbReference type="ARBA" id="ARBA00001954"/>
    </source>
</evidence>
<dbReference type="OrthoDB" id="1645589at2"/>
<proteinExistence type="inferred from homology"/>
<comment type="cofactor">
    <cofactor evidence="2">
        <name>Mn(2+)</name>
        <dbReference type="ChEBI" id="CHEBI:29035"/>
    </cofactor>
</comment>
<dbReference type="PANTHER" id="PTHR11749">
    <property type="entry name" value="RIBULOSE-5-PHOSPHATE-3-EPIMERASE"/>
    <property type="match status" value="1"/>
</dbReference>
<dbReference type="CDD" id="cd00429">
    <property type="entry name" value="RPE"/>
    <property type="match status" value="1"/>
</dbReference>
<dbReference type="STRING" id="469378.Ccur_06930"/>
<evidence type="ECO:0000313" key="16">
    <source>
        <dbReference type="Proteomes" id="UP000000954"/>
    </source>
</evidence>
<evidence type="ECO:0000256" key="1">
    <source>
        <dbReference type="ARBA" id="ARBA00001782"/>
    </source>
</evidence>
<evidence type="ECO:0000256" key="3">
    <source>
        <dbReference type="ARBA" id="ARBA00001941"/>
    </source>
</evidence>
<comment type="cofactor">
    <cofactor evidence="10 13">
        <name>a divalent metal cation</name>
        <dbReference type="ChEBI" id="CHEBI:60240"/>
    </cofactor>
    <text evidence="10 13">Binds 1 divalent metal cation per subunit.</text>
</comment>
<dbReference type="InterPro" id="IPR013785">
    <property type="entry name" value="Aldolase_TIM"/>
</dbReference>
<feature type="active site" description="Proton donor" evidence="10 12">
    <location>
        <position position="180"/>
    </location>
</feature>
<dbReference type="InterPro" id="IPR000056">
    <property type="entry name" value="Ribul_P_3_epim-like"/>
</dbReference>
<dbReference type="PROSITE" id="PS01086">
    <property type="entry name" value="RIBUL_P_3_EPIMER_2"/>
    <property type="match status" value="1"/>
</dbReference>
<keyword evidence="13" id="KW-0862">Zinc</keyword>
<accession>C7MNB3</accession>
<evidence type="ECO:0000256" key="13">
    <source>
        <dbReference type="PIRSR" id="PIRSR001461-2"/>
    </source>
</evidence>
<dbReference type="NCBIfam" id="TIGR01163">
    <property type="entry name" value="rpe"/>
    <property type="match status" value="1"/>
</dbReference>
<dbReference type="NCBIfam" id="NF004076">
    <property type="entry name" value="PRK05581.1-4"/>
    <property type="match status" value="1"/>
</dbReference>
<comment type="caution">
    <text evidence="10">Lacks conserved residue(s) required for the propagation of feature annotation.</text>
</comment>
<keyword evidence="10 11" id="KW-0119">Carbohydrate metabolism</keyword>
<feature type="binding site" evidence="10 14">
    <location>
        <position position="10"/>
    </location>
    <ligand>
        <name>substrate</name>
    </ligand>
</feature>
<dbReference type="InterPro" id="IPR026019">
    <property type="entry name" value="Ribul_P_3_epim"/>
</dbReference>
<dbReference type="GO" id="GO:0046872">
    <property type="term" value="F:metal ion binding"/>
    <property type="evidence" value="ECO:0007669"/>
    <property type="project" value="UniProtKB-UniRule"/>
</dbReference>
<sequence>MFEAARISPSILSADFMHLADEIDDIERAGADLVHIDVMDGHFVPNLTIGVPLLNQIARSAHIPLDVHLMIDNPLVQLPWYLAASPDYVTIHWEALGGRTEALEASALIRSAGVHAGIALRPDTPTSVLEGIYDAWDMVLVMSVQPGFSGQAFMPASIDRVEQVVRAARQEGACPRIQVDGGISAETAALVGAVGADVLVAGNAVFKAADRAQAIDSIRGAANNARTSVS</sequence>
<dbReference type="AlphaFoldDB" id="C7MNB3"/>
<comment type="catalytic activity">
    <reaction evidence="1 10 11">
        <text>D-ribulose 5-phosphate = D-xylulose 5-phosphate</text>
        <dbReference type="Rhea" id="RHEA:13677"/>
        <dbReference type="ChEBI" id="CHEBI:57737"/>
        <dbReference type="ChEBI" id="CHEBI:58121"/>
        <dbReference type="EC" id="5.1.3.1"/>
    </reaction>
</comment>
<dbReference type="RefSeq" id="WP_012803091.1">
    <property type="nucleotide sequence ID" value="NC_013170.1"/>
</dbReference>
<comment type="cofactor">
    <cofactor evidence="4">
        <name>Zn(2+)</name>
        <dbReference type="ChEBI" id="CHEBI:29105"/>
    </cofactor>
</comment>
<dbReference type="HOGENOM" id="CLU_054856_2_1_11"/>
<dbReference type="FunFam" id="3.20.20.70:FF:000004">
    <property type="entry name" value="Ribulose-phosphate 3-epimerase"/>
    <property type="match status" value="1"/>
</dbReference>
<keyword evidence="13" id="KW-0170">Cobalt</keyword>
<feature type="active site" description="Proton acceptor" evidence="10 12">
    <location>
        <position position="37"/>
    </location>
</feature>
<comment type="cofactor">
    <cofactor evidence="5">
        <name>Fe(2+)</name>
        <dbReference type="ChEBI" id="CHEBI:29033"/>
    </cofactor>
</comment>
<dbReference type="KEGG" id="ccu:Ccur_06930"/>
<dbReference type="PROSITE" id="PS01085">
    <property type="entry name" value="RIBUL_P_3_EPIMER_1"/>
    <property type="match status" value="1"/>
</dbReference>
<dbReference type="EMBL" id="CP001682">
    <property type="protein sequence ID" value="ACU94403.1"/>
    <property type="molecule type" value="Genomic_DNA"/>
</dbReference>
<evidence type="ECO:0000256" key="11">
    <source>
        <dbReference type="PIRNR" id="PIRNR001461"/>
    </source>
</evidence>
<keyword evidence="9 10" id="KW-0413">Isomerase</keyword>
<evidence type="ECO:0000256" key="14">
    <source>
        <dbReference type="PIRSR" id="PIRSR001461-3"/>
    </source>
</evidence>